<dbReference type="InterPro" id="IPR015424">
    <property type="entry name" value="PyrdxlP-dep_Trfase"/>
</dbReference>
<keyword evidence="5" id="KW-0663">Pyridoxal phosphate</keyword>
<reference evidence="7 8" key="1">
    <citation type="submission" date="2019-01" db="EMBL/GenBank/DDBJ databases">
        <title>Draft genomes of a novel of Aminipila strains.</title>
        <authorList>
            <person name="Ma S."/>
        </authorList>
    </citation>
    <scope>NUCLEOTIDE SEQUENCE [LARGE SCALE GENOMIC DNA]</scope>
    <source>
        <strain evidence="8">JN-39</strain>
    </source>
</reference>
<dbReference type="PANTHER" id="PTHR43643">
    <property type="entry name" value="HISTIDINOL-PHOSPHATE AMINOTRANSFERASE 2"/>
    <property type="match status" value="1"/>
</dbReference>
<dbReference type="InterPro" id="IPR015421">
    <property type="entry name" value="PyrdxlP-dep_Trfase_major"/>
</dbReference>
<dbReference type="EC" id="2.6.1.9" evidence="7"/>
<dbReference type="KEGG" id="amij:EQM06_00635"/>
<evidence type="ECO:0000256" key="5">
    <source>
        <dbReference type="ARBA" id="ARBA00022898"/>
    </source>
</evidence>
<sequence length="361" mass="41008">MGRFFSKKYDRLKPYTPEEAIQQKKTIVLNRTESPYPASPFVYRSIDQFEIDNLRMYSDSHMGKLIKVIAEHFGINENQIAVGNGSNEILALAFMVFQNEGRKFYFPEMSNEFYAIYSDAFQVNKVEIPLSEELSINPEDYFDLDGTIVLTNPNIPTGMALATCEIEKILSTNPNNLVIIDEAYVDFGAESCIPLVERFDNLMVVQTLSKSRNLAGARVGFAIANAEIISDLNRIKHSFDPYSINTLSLIAGTAAMKDKDYFKKGVNDVKKTRENFSKEMKALGFTVLDSKANFVLVKNNSLTGEEYCEALRNKNILVKHYTNFKIKDYVRITIGTFEQMESFIKVTKDILGIEEEPSENL</sequence>
<evidence type="ECO:0000259" key="6">
    <source>
        <dbReference type="Pfam" id="PF00155"/>
    </source>
</evidence>
<dbReference type="NCBIfam" id="TIGR01141">
    <property type="entry name" value="hisC"/>
    <property type="match status" value="1"/>
</dbReference>
<feature type="domain" description="Aminotransferase class I/classII large" evidence="6">
    <location>
        <begin position="34"/>
        <end position="345"/>
    </location>
</feature>
<name>A0A410PSI4_9FIRM</name>
<dbReference type="EMBL" id="CP035281">
    <property type="protein sequence ID" value="QAT41846.1"/>
    <property type="molecule type" value="Genomic_DNA"/>
</dbReference>
<protein>
    <submittedName>
        <fullName evidence="7">Histidinol-phosphate transaminase</fullName>
        <ecNumber evidence="7">2.6.1.9</ecNumber>
    </submittedName>
</protein>
<accession>A0A410PSI4</accession>
<comment type="subunit">
    <text evidence="2">Homodimer.</text>
</comment>
<evidence type="ECO:0000256" key="3">
    <source>
        <dbReference type="ARBA" id="ARBA00022576"/>
    </source>
</evidence>
<dbReference type="GO" id="GO:0004400">
    <property type="term" value="F:histidinol-phosphate transaminase activity"/>
    <property type="evidence" value="ECO:0007669"/>
    <property type="project" value="UniProtKB-EC"/>
</dbReference>
<keyword evidence="3 7" id="KW-0032">Aminotransferase</keyword>
<keyword evidence="8" id="KW-1185">Reference proteome</keyword>
<dbReference type="PANTHER" id="PTHR43643:SF3">
    <property type="entry name" value="HISTIDINOL-PHOSPHATE AMINOTRANSFERASE"/>
    <property type="match status" value="1"/>
</dbReference>
<dbReference type="Gene3D" id="3.40.640.10">
    <property type="entry name" value="Type I PLP-dependent aspartate aminotransferase-like (Major domain)"/>
    <property type="match status" value="1"/>
</dbReference>
<comment type="cofactor">
    <cofactor evidence="1">
        <name>pyridoxal 5'-phosphate</name>
        <dbReference type="ChEBI" id="CHEBI:597326"/>
    </cofactor>
</comment>
<keyword evidence="4 7" id="KW-0808">Transferase</keyword>
<gene>
    <name evidence="7" type="ORF">EQM06_00635</name>
</gene>
<dbReference type="SUPFAM" id="SSF53383">
    <property type="entry name" value="PLP-dependent transferases"/>
    <property type="match status" value="1"/>
</dbReference>
<dbReference type="AlphaFoldDB" id="A0A410PSI4"/>
<evidence type="ECO:0000313" key="8">
    <source>
        <dbReference type="Proteomes" id="UP000287601"/>
    </source>
</evidence>
<evidence type="ECO:0000256" key="4">
    <source>
        <dbReference type="ARBA" id="ARBA00022679"/>
    </source>
</evidence>
<evidence type="ECO:0000256" key="1">
    <source>
        <dbReference type="ARBA" id="ARBA00001933"/>
    </source>
</evidence>
<proteinExistence type="predicted"/>
<dbReference type="OrthoDB" id="9813612at2"/>
<dbReference type="Gene3D" id="3.90.1150.10">
    <property type="entry name" value="Aspartate Aminotransferase, domain 1"/>
    <property type="match status" value="1"/>
</dbReference>
<dbReference type="CDD" id="cd00609">
    <property type="entry name" value="AAT_like"/>
    <property type="match status" value="1"/>
</dbReference>
<dbReference type="GO" id="GO:0030170">
    <property type="term" value="F:pyridoxal phosphate binding"/>
    <property type="evidence" value="ECO:0007669"/>
    <property type="project" value="InterPro"/>
</dbReference>
<organism evidence="7 8">
    <name type="scientific">Aminipila luticellarii</name>
    <dbReference type="NCBI Taxonomy" id="2507160"/>
    <lineage>
        <taxon>Bacteria</taxon>
        <taxon>Bacillati</taxon>
        <taxon>Bacillota</taxon>
        <taxon>Clostridia</taxon>
        <taxon>Peptostreptococcales</taxon>
        <taxon>Anaerovoracaceae</taxon>
        <taxon>Aminipila</taxon>
    </lineage>
</organism>
<dbReference type="GO" id="GO:0000105">
    <property type="term" value="P:L-histidine biosynthetic process"/>
    <property type="evidence" value="ECO:0007669"/>
    <property type="project" value="InterPro"/>
</dbReference>
<dbReference type="RefSeq" id="WP_128744500.1">
    <property type="nucleotide sequence ID" value="NZ_CP035281.1"/>
</dbReference>
<evidence type="ECO:0000256" key="2">
    <source>
        <dbReference type="ARBA" id="ARBA00011738"/>
    </source>
</evidence>
<evidence type="ECO:0000313" key="7">
    <source>
        <dbReference type="EMBL" id="QAT41846.1"/>
    </source>
</evidence>
<dbReference type="InterPro" id="IPR050106">
    <property type="entry name" value="HistidinolP_aminotransfase"/>
</dbReference>
<dbReference type="InterPro" id="IPR004839">
    <property type="entry name" value="Aminotransferase_I/II_large"/>
</dbReference>
<dbReference type="InterPro" id="IPR005861">
    <property type="entry name" value="HisP_aminotrans"/>
</dbReference>
<dbReference type="InterPro" id="IPR015422">
    <property type="entry name" value="PyrdxlP-dep_Trfase_small"/>
</dbReference>
<dbReference type="Pfam" id="PF00155">
    <property type="entry name" value="Aminotran_1_2"/>
    <property type="match status" value="1"/>
</dbReference>
<dbReference type="Proteomes" id="UP000287601">
    <property type="component" value="Chromosome"/>
</dbReference>